<reference evidence="1" key="2">
    <citation type="journal article" date="2006" name="Mol. Biol. Evol.">
        <title>Evolution of the terminal regions of the Streptomyces linear chromosome.</title>
        <authorList>
            <person name="Choulet F."/>
            <person name="Aigle B."/>
            <person name="Gallois A."/>
            <person name="Mangenot S."/>
            <person name="Gerbaud C."/>
            <person name="Truong C."/>
            <person name="Francou F.X."/>
            <person name="Fourrier C."/>
            <person name="Guerineau M."/>
            <person name="Decaris B."/>
            <person name="Barbe V."/>
            <person name="Pernodet J.L."/>
            <person name="Leblond P."/>
        </authorList>
    </citation>
    <scope>NUCLEOTIDE SEQUENCE</scope>
    <source>
        <strain evidence="1">ATCC 23877</strain>
    </source>
</reference>
<dbReference type="GO" id="GO:0005975">
    <property type="term" value="P:carbohydrate metabolic process"/>
    <property type="evidence" value="ECO:0007669"/>
    <property type="project" value="InterPro"/>
</dbReference>
<accession>A0ABV9</accession>
<organism evidence="1">
    <name type="scientific">Streptomyces ambofaciens (strain ATCC 23877 / 3486 / DSM 40053 / JCM 4204 / NBRC 12836 / NRRL B-2516)</name>
    <dbReference type="NCBI Taxonomy" id="278992"/>
    <lineage>
        <taxon>Bacteria</taxon>
        <taxon>Bacillati</taxon>
        <taxon>Actinomycetota</taxon>
        <taxon>Actinomycetes</taxon>
        <taxon>Kitasatosporales</taxon>
        <taxon>Streptomycetaceae</taxon>
        <taxon>Streptomyces</taxon>
    </lineage>
</organism>
<dbReference type="InterPro" id="IPR001360">
    <property type="entry name" value="Glyco_hydro_1"/>
</dbReference>
<dbReference type="EMBL" id="AM238664">
    <property type="protein sequence ID" value="CAJ87962.1"/>
    <property type="molecule type" value="Genomic_DNA"/>
</dbReference>
<dbReference type="AlphaFoldDB" id="A0ABV9"/>
<protein>
    <submittedName>
        <fullName evidence="1">Putative beta-glucosidase</fullName>
    </submittedName>
</protein>
<reference evidence="1" key="1">
    <citation type="journal article" date="2006" name="Microbiology (Mosc.)">
        <title>Multiple biosynthetic and uptake systems mediate siderophore-dependent iron acquisition in Streptomyces coelicolor A3(2) and Streptomyces ambofaciens ATCC 23877.</title>
        <authorList>
            <person name="Barona-Gomez F."/>
            <person name="Lautru S."/>
            <person name="Francou F.X."/>
            <person name="Leblond P."/>
            <person name="Pernodet J.L."/>
            <person name="Challis G.L."/>
        </authorList>
    </citation>
    <scope>NUCLEOTIDE SEQUENCE</scope>
    <source>
        <strain evidence="1">ATCC 23877</strain>
    </source>
</reference>
<dbReference type="Gene3D" id="3.20.20.80">
    <property type="entry name" value="Glycosidases"/>
    <property type="match status" value="1"/>
</dbReference>
<dbReference type="SUPFAM" id="SSF51445">
    <property type="entry name" value="(Trans)glycosidases"/>
    <property type="match status" value="1"/>
</dbReference>
<evidence type="ECO:0000313" key="1">
    <source>
        <dbReference type="EMBL" id="CAJ87962.1"/>
    </source>
</evidence>
<dbReference type="GO" id="GO:0004553">
    <property type="term" value="F:hydrolase activity, hydrolyzing O-glycosyl compounds"/>
    <property type="evidence" value="ECO:0007669"/>
    <property type="project" value="InterPro"/>
</dbReference>
<dbReference type="InterPro" id="IPR017853">
    <property type="entry name" value="GH"/>
</dbReference>
<gene>
    <name evidence="1" type="ORF">SAMR0253</name>
</gene>
<name>A0ABV9_STRA7</name>
<dbReference type="PRINTS" id="PR00131">
    <property type="entry name" value="GLHYDRLASE1"/>
</dbReference>
<sequence length="92" mass="10286">MYGVALPERPGDTETIAAPLDHLGLNYYFRQIIQDAPDLPAPSYRVVPVPDAPKRFGLIHVDFKTQQRMIKASGHRYAQLIADHRTATAFPA</sequence>
<proteinExistence type="predicted"/>